<comment type="caution">
    <text evidence="2">The sequence shown here is derived from an EMBL/GenBank/DDBJ whole genome shotgun (WGS) entry which is preliminary data.</text>
</comment>
<reference evidence="2 3" key="1">
    <citation type="submission" date="2024-06" db="EMBL/GenBank/DDBJ databases">
        <title>Sorghum-associated microbial communities from plants grown in Nebraska, USA.</title>
        <authorList>
            <person name="Schachtman D."/>
        </authorList>
    </citation>
    <scope>NUCLEOTIDE SEQUENCE [LARGE SCALE GENOMIC DNA]</scope>
    <source>
        <strain evidence="2 3">736</strain>
    </source>
</reference>
<feature type="transmembrane region" description="Helical" evidence="1">
    <location>
        <begin position="64"/>
        <end position="83"/>
    </location>
</feature>
<keyword evidence="3" id="KW-1185">Reference proteome</keyword>
<dbReference type="Proteomes" id="UP001549363">
    <property type="component" value="Unassembled WGS sequence"/>
</dbReference>
<gene>
    <name evidence="2" type="ORF">ABIA69_002199</name>
</gene>
<feature type="transmembrane region" description="Helical" evidence="1">
    <location>
        <begin position="95"/>
        <end position="112"/>
    </location>
</feature>
<sequence>MKLSSILNFCILVFFTLLFVNDFFPTTTLAEVLSKKVILVILIVLVIIQISTAKGTYKRLSKKAYVGVTLYTVGLWIILSLLGGKSQFGLSLNSPIFYIIVLLLAFDLLRVYRQSKNEETEKKAKPQ</sequence>
<accession>A0ABV2PJR7</accession>
<proteinExistence type="predicted"/>
<keyword evidence="1" id="KW-0812">Transmembrane</keyword>
<feature type="transmembrane region" description="Helical" evidence="1">
    <location>
        <begin position="40"/>
        <end position="57"/>
    </location>
</feature>
<keyword evidence="1" id="KW-0472">Membrane</keyword>
<evidence type="ECO:0000313" key="2">
    <source>
        <dbReference type="EMBL" id="MET4561054.1"/>
    </source>
</evidence>
<evidence type="ECO:0000256" key="1">
    <source>
        <dbReference type="SAM" id="Phobius"/>
    </source>
</evidence>
<organism evidence="2 3">
    <name type="scientific">Lysinibacillus parviboronicapiens</name>
    <dbReference type="NCBI Taxonomy" id="436516"/>
    <lineage>
        <taxon>Bacteria</taxon>
        <taxon>Bacillati</taxon>
        <taxon>Bacillota</taxon>
        <taxon>Bacilli</taxon>
        <taxon>Bacillales</taxon>
        <taxon>Bacillaceae</taxon>
        <taxon>Lysinibacillus</taxon>
    </lineage>
</organism>
<dbReference type="EMBL" id="JBEPSB010000008">
    <property type="protein sequence ID" value="MET4561054.1"/>
    <property type="molecule type" value="Genomic_DNA"/>
</dbReference>
<dbReference type="RefSeq" id="WP_354471813.1">
    <property type="nucleotide sequence ID" value="NZ_JBEPSB010000008.1"/>
</dbReference>
<name>A0ABV2PJR7_9BACI</name>
<keyword evidence="1" id="KW-1133">Transmembrane helix</keyword>
<protein>
    <submittedName>
        <fullName evidence="2">Membrane protein</fullName>
    </submittedName>
</protein>
<evidence type="ECO:0000313" key="3">
    <source>
        <dbReference type="Proteomes" id="UP001549363"/>
    </source>
</evidence>